<dbReference type="OrthoDB" id="9777619at2"/>
<dbReference type="PANTHER" id="PTHR42924">
    <property type="entry name" value="EXONUCLEASE"/>
    <property type="match status" value="1"/>
</dbReference>
<dbReference type="InterPro" id="IPR052018">
    <property type="entry name" value="PHP_domain"/>
</dbReference>
<accession>A0A2T5RJ00</accession>
<dbReference type="AlphaFoldDB" id="A0A2T5RJ00"/>
<evidence type="ECO:0008006" key="3">
    <source>
        <dbReference type="Google" id="ProtNLM"/>
    </source>
</evidence>
<evidence type="ECO:0000313" key="2">
    <source>
        <dbReference type="Proteomes" id="UP000244089"/>
    </source>
</evidence>
<dbReference type="Pfam" id="PF13263">
    <property type="entry name" value="PHP_C"/>
    <property type="match status" value="1"/>
</dbReference>
<protein>
    <recommendedName>
        <fullName evidence="3">PHP domain-containing protein</fullName>
    </recommendedName>
</protein>
<dbReference type="EMBL" id="QAXS01000017">
    <property type="protein sequence ID" value="PTV98388.1"/>
    <property type="molecule type" value="Genomic_DNA"/>
</dbReference>
<dbReference type="Gene3D" id="3.20.20.140">
    <property type="entry name" value="Metal-dependent hydrolases"/>
    <property type="match status" value="1"/>
</dbReference>
<dbReference type="SUPFAM" id="SSF89550">
    <property type="entry name" value="PHP domain-like"/>
    <property type="match status" value="1"/>
</dbReference>
<organism evidence="1 2">
    <name type="scientific">Halanaerobium saccharolyticum</name>
    <dbReference type="NCBI Taxonomy" id="43595"/>
    <lineage>
        <taxon>Bacteria</taxon>
        <taxon>Bacillati</taxon>
        <taxon>Bacillota</taxon>
        <taxon>Clostridia</taxon>
        <taxon>Halanaerobiales</taxon>
        <taxon>Halanaerobiaceae</taxon>
        <taxon>Halanaerobium</taxon>
    </lineage>
</organism>
<dbReference type="PANTHER" id="PTHR42924:SF3">
    <property type="entry name" value="POLYMERASE_HISTIDINOL PHOSPHATASE N-TERMINAL DOMAIN-CONTAINING PROTEIN"/>
    <property type="match status" value="1"/>
</dbReference>
<sequence>MKSFKYEMHAHTTEGSKCSNISAVELVNLYKKIGYSGICISDHFLNGNTTVPENLPWEERIELFYNGYKRAYNEGKKVGIDVFFGWEYSYRGTDILTYGLDKKWLLRHPNLLSLSLVEYCDLVHEDGGFLVHAHPFREAEYIDMIRLFPRKVDAVEIFNAGRTDFENKRALEYADNYKLLKLVGSDTHKKQINKSAGIQFERKIKDIDDMIESIKDGQGDLFVSSILR</sequence>
<dbReference type="CDD" id="cd07432">
    <property type="entry name" value="PHP_HisPPase"/>
    <property type="match status" value="1"/>
</dbReference>
<dbReference type="InterPro" id="IPR016195">
    <property type="entry name" value="Pol/histidinol_Pase-like"/>
</dbReference>
<reference evidence="1 2" key="1">
    <citation type="submission" date="2018-04" db="EMBL/GenBank/DDBJ databases">
        <title>Subsurface microbial communities from deep shales in Ohio and West Virginia, USA.</title>
        <authorList>
            <person name="Wrighton K."/>
        </authorList>
    </citation>
    <scope>NUCLEOTIDE SEQUENCE [LARGE SCALE GENOMIC DNA]</scope>
    <source>
        <strain evidence="1 2">WC1</strain>
    </source>
</reference>
<dbReference type="RefSeq" id="WP_108140520.1">
    <property type="nucleotide sequence ID" value="NZ_QAXS01000017.1"/>
</dbReference>
<evidence type="ECO:0000313" key="1">
    <source>
        <dbReference type="EMBL" id="PTV98388.1"/>
    </source>
</evidence>
<name>A0A2T5RJ00_9FIRM</name>
<proteinExistence type="predicted"/>
<dbReference type="GO" id="GO:0004534">
    <property type="term" value="F:5'-3' RNA exonuclease activity"/>
    <property type="evidence" value="ECO:0007669"/>
    <property type="project" value="TreeGrafter"/>
</dbReference>
<dbReference type="GO" id="GO:0035312">
    <property type="term" value="F:5'-3' DNA exonuclease activity"/>
    <property type="evidence" value="ECO:0007669"/>
    <property type="project" value="TreeGrafter"/>
</dbReference>
<dbReference type="Proteomes" id="UP000244089">
    <property type="component" value="Unassembled WGS sequence"/>
</dbReference>
<gene>
    <name evidence="1" type="ORF">C8C76_11745</name>
</gene>
<comment type="caution">
    <text evidence="1">The sequence shown here is derived from an EMBL/GenBank/DDBJ whole genome shotgun (WGS) entry which is preliminary data.</text>
</comment>